<proteinExistence type="predicted"/>
<dbReference type="PANTHER" id="PTHR36109">
    <property type="entry name" value="MEMBRANE PROTEIN-RELATED"/>
    <property type="match status" value="1"/>
</dbReference>
<accession>A0ABX1TMP5</accession>
<reference evidence="2 3" key="1">
    <citation type="submission" date="2019-03" db="EMBL/GenBank/DDBJ databases">
        <title>Metabolic reconstructions from genomes of highly enriched 'Candidatus Accumulibacter' and 'Candidatus Competibacter' bioreactor populations.</title>
        <authorList>
            <person name="Annavajhala M.K."/>
            <person name="Welles L."/>
            <person name="Abbas B."/>
            <person name="Sorokin D."/>
            <person name="Park H."/>
            <person name="Van Loosdrecht M."/>
            <person name="Chandran K."/>
        </authorList>
    </citation>
    <scope>NUCLEOTIDE SEQUENCE [LARGE SCALE GENOMIC DNA]</scope>
    <source>
        <strain evidence="2 3">SBR_G</strain>
    </source>
</reference>
<protein>
    <submittedName>
        <fullName evidence="2">DUF1269 domain-containing protein</fullName>
    </submittedName>
</protein>
<dbReference type="RefSeq" id="WP_169248968.1">
    <property type="nucleotide sequence ID" value="NZ_SPMZ01000030.1"/>
</dbReference>
<keyword evidence="3" id="KW-1185">Reference proteome</keyword>
<dbReference type="InterPro" id="IPR052948">
    <property type="entry name" value="Low_temp-induced_all0457"/>
</dbReference>
<evidence type="ECO:0000256" key="1">
    <source>
        <dbReference type="SAM" id="Phobius"/>
    </source>
</evidence>
<feature type="transmembrane region" description="Helical" evidence="1">
    <location>
        <begin position="91"/>
        <end position="113"/>
    </location>
</feature>
<comment type="caution">
    <text evidence="2">The sequence shown here is derived from an EMBL/GenBank/DDBJ whole genome shotgun (WGS) entry which is preliminary data.</text>
</comment>
<keyword evidence="1" id="KW-0472">Membrane</keyword>
<dbReference type="EMBL" id="SPMZ01000030">
    <property type="protein sequence ID" value="NMQ19715.1"/>
    <property type="molecule type" value="Genomic_DNA"/>
</dbReference>
<evidence type="ECO:0000313" key="3">
    <source>
        <dbReference type="Proteomes" id="UP000760480"/>
    </source>
</evidence>
<keyword evidence="1" id="KW-0812">Transmembrane</keyword>
<sequence length="170" mass="17914">MKRIYFLVPTVEIAKTIVDELLLARIEERHIHILAKHGTPLEDLPEASLLQKSDFIPAMERGLAVGGTVGTLAGLIAVALGPISLVVAGGGIVLAGGLAGAGVGAWLSGMVGLSVDNSRLKHFEAAIERGELLMMIDVPRDQVARITELVSTHHPEAHPEGTEPTIPAFP</sequence>
<organism evidence="2 3">
    <name type="scientific">Candidatus Competibacter phosphatis</name>
    <dbReference type="NCBI Taxonomy" id="221280"/>
    <lineage>
        <taxon>Bacteria</taxon>
        <taxon>Pseudomonadati</taxon>
        <taxon>Pseudomonadota</taxon>
        <taxon>Gammaproteobacteria</taxon>
        <taxon>Candidatus Competibacteraceae</taxon>
        <taxon>Candidatus Competibacter</taxon>
    </lineage>
</organism>
<gene>
    <name evidence="2" type="ORF">E4P82_11190</name>
</gene>
<dbReference type="PANTHER" id="PTHR36109:SF2">
    <property type="entry name" value="MEMBRANE PROTEIN"/>
    <property type="match status" value="1"/>
</dbReference>
<name>A0ABX1TMP5_9GAMM</name>
<keyword evidence="1" id="KW-1133">Transmembrane helix</keyword>
<feature type="transmembrane region" description="Helical" evidence="1">
    <location>
        <begin position="62"/>
        <end position="85"/>
    </location>
</feature>
<dbReference type="Proteomes" id="UP000760480">
    <property type="component" value="Unassembled WGS sequence"/>
</dbReference>
<evidence type="ECO:0000313" key="2">
    <source>
        <dbReference type="EMBL" id="NMQ19715.1"/>
    </source>
</evidence>